<evidence type="ECO:0000256" key="1">
    <source>
        <dbReference type="ARBA" id="ARBA00010800"/>
    </source>
</evidence>
<proteinExistence type="inferred from homology"/>
<organism evidence="3 4">
    <name type="scientific">Aphanomyces euteiches</name>
    <dbReference type="NCBI Taxonomy" id="100861"/>
    <lineage>
        <taxon>Eukaryota</taxon>
        <taxon>Sar</taxon>
        <taxon>Stramenopiles</taxon>
        <taxon>Oomycota</taxon>
        <taxon>Saprolegniomycetes</taxon>
        <taxon>Saprolegniales</taxon>
        <taxon>Verrucalvaceae</taxon>
        <taxon>Aphanomyces</taxon>
    </lineage>
</organism>
<dbReference type="Gene3D" id="3.30.70.3250">
    <property type="entry name" value="Ribonuclease P, Pop5 subunit"/>
    <property type="match status" value="1"/>
</dbReference>
<dbReference type="GO" id="GO:0001682">
    <property type="term" value="P:tRNA 5'-leader removal"/>
    <property type="evidence" value="ECO:0007669"/>
    <property type="project" value="InterPro"/>
</dbReference>
<dbReference type="GO" id="GO:0030677">
    <property type="term" value="C:ribonuclease P complex"/>
    <property type="evidence" value="ECO:0007669"/>
    <property type="project" value="InterPro"/>
</dbReference>
<comment type="caution">
    <text evidence="3">The sequence shown here is derived from an EMBL/GenBank/DDBJ whole genome shotgun (WGS) entry which is preliminary data.</text>
</comment>
<dbReference type="EMBL" id="VJMJ01000273">
    <property type="protein sequence ID" value="KAF0724355.1"/>
    <property type="molecule type" value="Genomic_DNA"/>
</dbReference>
<comment type="similarity">
    <text evidence="1">Belongs to the eukaryotic/archaeal RNase P protein component 2 family.</text>
</comment>
<keyword evidence="2" id="KW-0819">tRNA processing</keyword>
<dbReference type="InterPro" id="IPR002759">
    <property type="entry name" value="Pop5/Rpp14/Rnp2-like"/>
</dbReference>
<dbReference type="AlphaFoldDB" id="A0A6G0WDB5"/>
<dbReference type="SUPFAM" id="SSF160350">
    <property type="entry name" value="Rnp2-like"/>
    <property type="match status" value="1"/>
</dbReference>
<keyword evidence="4" id="KW-1185">Reference proteome</keyword>
<sequence>MNVEAVDAGHQTRVMPTKRASSAQRGSVFLRLDITLGGKKSGDSMESTKLKLAIASCIKQMFGTIAVATHHFDILSIDRQKEANFHSAIIRVHIDLLTLFWGALAMCTAIDKVPCQLIVAQSSTSLVDIASPRYLQ</sequence>
<name>A0A6G0WDB5_9STRA</name>
<accession>A0A6G0WDB5</accession>
<evidence type="ECO:0000313" key="3">
    <source>
        <dbReference type="EMBL" id="KAF0724355.1"/>
    </source>
</evidence>
<gene>
    <name evidence="3" type="ORF">Ae201684_017016</name>
</gene>
<dbReference type="Pfam" id="PF01900">
    <property type="entry name" value="RNase_P_Rpp14"/>
    <property type="match status" value="1"/>
</dbReference>
<dbReference type="InterPro" id="IPR038085">
    <property type="entry name" value="Rnp2-like_sf"/>
</dbReference>
<evidence type="ECO:0000256" key="2">
    <source>
        <dbReference type="ARBA" id="ARBA00022694"/>
    </source>
</evidence>
<evidence type="ECO:0000313" key="4">
    <source>
        <dbReference type="Proteomes" id="UP000481153"/>
    </source>
</evidence>
<protein>
    <submittedName>
        <fullName evidence="3">Uncharacterized protein</fullName>
    </submittedName>
</protein>
<reference evidence="3 4" key="1">
    <citation type="submission" date="2019-07" db="EMBL/GenBank/DDBJ databases">
        <title>Genomics analysis of Aphanomyces spp. identifies a new class of oomycete effector associated with host adaptation.</title>
        <authorList>
            <person name="Gaulin E."/>
        </authorList>
    </citation>
    <scope>NUCLEOTIDE SEQUENCE [LARGE SCALE GENOMIC DNA]</scope>
    <source>
        <strain evidence="3 4">ATCC 201684</strain>
    </source>
</reference>
<dbReference type="Proteomes" id="UP000481153">
    <property type="component" value="Unassembled WGS sequence"/>
</dbReference>